<keyword evidence="4" id="KW-1185">Reference proteome</keyword>
<dbReference type="InterPro" id="IPR036028">
    <property type="entry name" value="SH3-like_dom_sf"/>
</dbReference>
<dbReference type="PANTHER" id="PTHR34385">
    <property type="entry name" value="D-ALANYL-D-ALANINE CARBOXYPEPTIDASE"/>
    <property type="match status" value="1"/>
</dbReference>
<evidence type="ECO:0000313" key="4">
    <source>
        <dbReference type="Proteomes" id="UP001225873"/>
    </source>
</evidence>
<gene>
    <name evidence="3" type="ORF">QMA01_17650</name>
</gene>
<evidence type="ECO:0000313" key="3">
    <source>
        <dbReference type="EMBL" id="MDN3429126.1"/>
    </source>
</evidence>
<keyword evidence="3" id="KW-0378">Hydrolase</keyword>
<dbReference type="CDD" id="cd14852">
    <property type="entry name" value="LD-carboxypeptidase"/>
    <property type="match status" value="1"/>
</dbReference>
<dbReference type="Pfam" id="PF00395">
    <property type="entry name" value="SLH"/>
    <property type="match status" value="3"/>
</dbReference>
<name>A0ABT7ZPM6_9BACL</name>
<accession>A0ABT7ZPM6</accession>
<dbReference type="Pfam" id="PF08239">
    <property type="entry name" value="SH3_3"/>
    <property type="match status" value="1"/>
</dbReference>
<evidence type="ECO:0000259" key="1">
    <source>
        <dbReference type="PROSITE" id="PS51272"/>
    </source>
</evidence>
<reference evidence="3 4" key="1">
    <citation type="submission" date="2023-03" db="EMBL/GenBank/DDBJ databases">
        <authorList>
            <person name="Uniacke-Lowe S."/>
            <person name="Ross P."/>
            <person name="Hill C."/>
        </authorList>
    </citation>
    <scope>NUCLEOTIDE SEQUENCE [LARGE SCALE GENOMIC DNA]</scope>
    <source>
        <strain evidence="3 4">APC 4016</strain>
    </source>
</reference>
<dbReference type="PROSITE" id="PS51781">
    <property type="entry name" value="SH3B"/>
    <property type="match status" value="1"/>
</dbReference>
<proteinExistence type="predicted"/>
<dbReference type="Proteomes" id="UP001225873">
    <property type="component" value="Unassembled WGS sequence"/>
</dbReference>
<dbReference type="InterPro" id="IPR003709">
    <property type="entry name" value="VanY-like_core_dom"/>
</dbReference>
<feature type="domain" description="SLH" evidence="1">
    <location>
        <begin position="104"/>
        <end position="162"/>
    </location>
</feature>
<keyword evidence="3" id="KW-0121">Carboxypeptidase</keyword>
<feature type="domain" description="SH3b" evidence="2">
    <location>
        <begin position="230"/>
        <end position="292"/>
    </location>
</feature>
<dbReference type="Pfam" id="PF02557">
    <property type="entry name" value="VanY"/>
    <property type="match status" value="1"/>
</dbReference>
<dbReference type="InterPro" id="IPR009045">
    <property type="entry name" value="Zn_M74/Hedgehog-like"/>
</dbReference>
<protein>
    <submittedName>
        <fullName evidence="3">D-alanyl-D-alanine carboxypeptidase family protein</fullName>
    </submittedName>
</protein>
<dbReference type="InterPro" id="IPR003646">
    <property type="entry name" value="SH3-like_bac-type"/>
</dbReference>
<dbReference type="SUPFAM" id="SSF55166">
    <property type="entry name" value="Hedgehog/DD-peptidase"/>
    <property type="match status" value="1"/>
</dbReference>
<dbReference type="Gene3D" id="3.30.1380.10">
    <property type="match status" value="1"/>
</dbReference>
<dbReference type="PROSITE" id="PS51272">
    <property type="entry name" value="SLH"/>
    <property type="match status" value="3"/>
</dbReference>
<dbReference type="PANTHER" id="PTHR34385:SF1">
    <property type="entry name" value="PEPTIDOGLYCAN L-ALANYL-D-GLUTAMATE ENDOPEPTIDASE CWLK"/>
    <property type="match status" value="1"/>
</dbReference>
<sequence>MMALPQKSMAKKIGLSVAALMVAVSVVPPQQTSPIGMSQASAASSFRDVTTFKKEVDFLAGQGIINGFPDGSFQPAATITRLDAVRMILREMKPKKTTVPDPGFADLKPGAAGYEEVAKAVQLGFIEGKETGKGIKYFDAKGALTRAEMAKILTKAYRLTADKGVSFSDVSSAHWANAYISRLATAGITNGFPGGAFKPAEPLQRQHFAGFMARLLAPELFPIAKAQPGKPVTYVTLDQLNMRSKPGASNPIVGSIPKGKMVEYLGKDANWYKVKYGQKTGWVNSAYLSNETPGKAAVYPAPSTETPGTYASGVLIVNKKYGLPSSYNPSVSKLAQKAMDAMTGEARKQGIQLTAFSGFRSYAYQNELYNSYVSKHGAAEANRFSAKPGYSEHQTGLAFDFGGSDQSQWLKESFAATKEGKWLAANAHRYGFILRYPKGKEKITGYLYEPWHYRYLGSELAGQVKNSGKTLEEYLKVNGK</sequence>
<feature type="domain" description="SLH" evidence="1">
    <location>
        <begin position="163"/>
        <end position="226"/>
    </location>
</feature>
<organism evidence="3 4">
    <name type="scientific">Planococcus notacanthi</name>
    <dbReference type="NCBI Taxonomy" id="3035188"/>
    <lineage>
        <taxon>Bacteria</taxon>
        <taxon>Bacillati</taxon>
        <taxon>Bacillota</taxon>
        <taxon>Bacilli</taxon>
        <taxon>Bacillales</taxon>
        <taxon>Caryophanaceae</taxon>
        <taxon>Planococcus</taxon>
    </lineage>
</organism>
<dbReference type="EMBL" id="JASDCQ010000009">
    <property type="protein sequence ID" value="MDN3429126.1"/>
    <property type="molecule type" value="Genomic_DNA"/>
</dbReference>
<dbReference type="RefSeq" id="WP_290215565.1">
    <property type="nucleotide sequence ID" value="NZ_JASDCQ010000009.1"/>
</dbReference>
<evidence type="ECO:0000259" key="2">
    <source>
        <dbReference type="PROSITE" id="PS51781"/>
    </source>
</evidence>
<keyword evidence="3" id="KW-0645">Protease</keyword>
<dbReference type="InterPro" id="IPR052179">
    <property type="entry name" value="DD-CPase-like"/>
</dbReference>
<dbReference type="GO" id="GO:0004180">
    <property type="term" value="F:carboxypeptidase activity"/>
    <property type="evidence" value="ECO:0007669"/>
    <property type="project" value="UniProtKB-KW"/>
</dbReference>
<dbReference type="SMART" id="SM00287">
    <property type="entry name" value="SH3b"/>
    <property type="match status" value="1"/>
</dbReference>
<feature type="domain" description="SLH" evidence="1">
    <location>
        <begin position="39"/>
        <end position="102"/>
    </location>
</feature>
<dbReference type="Gene3D" id="2.30.30.40">
    <property type="entry name" value="SH3 Domains"/>
    <property type="match status" value="1"/>
</dbReference>
<comment type="caution">
    <text evidence="3">The sequence shown here is derived from an EMBL/GenBank/DDBJ whole genome shotgun (WGS) entry which is preliminary data.</text>
</comment>
<dbReference type="InterPro" id="IPR058193">
    <property type="entry name" value="VanY/YodJ_core_dom"/>
</dbReference>
<dbReference type="SUPFAM" id="SSF50044">
    <property type="entry name" value="SH3-domain"/>
    <property type="match status" value="1"/>
</dbReference>
<dbReference type="InterPro" id="IPR001119">
    <property type="entry name" value="SLH_dom"/>
</dbReference>